<keyword evidence="3" id="KW-1185">Reference proteome</keyword>
<comment type="caution">
    <text evidence="2">The sequence shown here is derived from an EMBL/GenBank/DDBJ whole genome shotgun (WGS) entry which is preliminary data.</text>
</comment>
<dbReference type="Proteomes" id="UP001151760">
    <property type="component" value="Unassembled WGS sequence"/>
</dbReference>
<evidence type="ECO:0000313" key="2">
    <source>
        <dbReference type="EMBL" id="GJT06011.1"/>
    </source>
</evidence>
<dbReference type="InterPro" id="IPR013632">
    <property type="entry name" value="Rad51_C"/>
</dbReference>
<reference evidence="2" key="1">
    <citation type="journal article" date="2022" name="Int. J. Mol. Sci.">
        <title>Draft Genome of Tanacetum Coccineum: Genomic Comparison of Closely Related Tanacetum-Family Plants.</title>
        <authorList>
            <person name="Yamashiro T."/>
            <person name="Shiraishi A."/>
            <person name="Nakayama K."/>
            <person name="Satake H."/>
        </authorList>
    </citation>
    <scope>NUCLEOTIDE SEQUENCE</scope>
</reference>
<dbReference type="PROSITE" id="PS50162">
    <property type="entry name" value="RECA_2"/>
    <property type="match status" value="1"/>
</dbReference>
<protein>
    <submittedName>
        <fullName evidence="2">DNA repair protein XRCC3</fullName>
    </submittedName>
</protein>
<dbReference type="Pfam" id="PF08423">
    <property type="entry name" value="Rad51"/>
    <property type="match status" value="1"/>
</dbReference>
<dbReference type="InterPro" id="IPR020588">
    <property type="entry name" value="RecA_ATP-bd"/>
</dbReference>
<evidence type="ECO:0000313" key="3">
    <source>
        <dbReference type="Proteomes" id="UP001151760"/>
    </source>
</evidence>
<organism evidence="2 3">
    <name type="scientific">Tanacetum coccineum</name>
    <dbReference type="NCBI Taxonomy" id="301880"/>
    <lineage>
        <taxon>Eukaryota</taxon>
        <taxon>Viridiplantae</taxon>
        <taxon>Streptophyta</taxon>
        <taxon>Embryophyta</taxon>
        <taxon>Tracheophyta</taxon>
        <taxon>Spermatophyta</taxon>
        <taxon>Magnoliopsida</taxon>
        <taxon>eudicotyledons</taxon>
        <taxon>Gunneridae</taxon>
        <taxon>Pentapetalae</taxon>
        <taxon>asterids</taxon>
        <taxon>campanulids</taxon>
        <taxon>Asterales</taxon>
        <taxon>Asteraceae</taxon>
        <taxon>Asteroideae</taxon>
        <taxon>Anthemideae</taxon>
        <taxon>Anthemidinae</taxon>
        <taxon>Tanacetum</taxon>
    </lineage>
</organism>
<feature type="domain" description="RecA family profile 1" evidence="1">
    <location>
        <begin position="1"/>
        <end position="99"/>
    </location>
</feature>
<reference evidence="2" key="2">
    <citation type="submission" date="2022-01" db="EMBL/GenBank/DDBJ databases">
        <authorList>
            <person name="Yamashiro T."/>
            <person name="Shiraishi A."/>
            <person name="Satake H."/>
            <person name="Nakayama K."/>
        </authorList>
    </citation>
    <scope>NUCLEOTIDE SEQUENCE</scope>
</reference>
<gene>
    <name evidence="2" type="ORF">Tco_0840473</name>
</gene>
<dbReference type="PANTHER" id="PTHR46487">
    <property type="entry name" value="DNA REPAIR PROTEIN XRCC3"/>
    <property type="match status" value="1"/>
</dbReference>
<dbReference type="Gene3D" id="3.40.50.300">
    <property type="entry name" value="P-loop containing nucleotide triphosphate hydrolases"/>
    <property type="match status" value="1"/>
</dbReference>
<dbReference type="SUPFAM" id="SSF52540">
    <property type="entry name" value="P-loop containing nucleoside triphosphate hydrolases"/>
    <property type="match status" value="1"/>
</dbReference>
<proteinExistence type="predicted"/>
<dbReference type="InterPro" id="IPR027417">
    <property type="entry name" value="P-loop_NTPase"/>
</dbReference>
<name>A0ABQ5AUS8_9ASTR</name>
<dbReference type="EMBL" id="BQNB010012632">
    <property type="protein sequence ID" value="GJT06011.1"/>
    <property type="molecule type" value="Genomic_DNA"/>
</dbReference>
<evidence type="ECO:0000259" key="1">
    <source>
        <dbReference type="PROSITE" id="PS50162"/>
    </source>
</evidence>
<dbReference type="PANTHER" id="PTHR46487:SF1">
    <property type="entry name" value="DNA REPAIR PROTEIN XRCC3"/>
    <property type="match status" value="1"/>
</dbReference>
<accession>A0ABQ5AUS8</accession>
<sequence length="112" mass="12791">MLYSAAYRSLWVLQEGFGRMQAKGDQFDLNLIRDMQENKQTKLDVKMIVIDSITALFRSEFENNASDLKKRCNLFFRISACLKGIAKRFGVAVMVTNQVVDFMDDGRGGRVV</sequence>